<dbReference type="GO" id="GO:0032259">
    <property type="term" value="P:methylation"/>
    <property type="evidence" value="ECO:0007669"/>
    <property type="project" value="UniProtKB-KW"/>
</dbReference>
<keyword evidence="2" id="KW-0808">Transferase</keyword>
<keyword evidence="2" id="KW-0489">Methyltransferase</keyword>
<organism evidence="2 3">
    <name type="scientific">Pseudomonas lactis</name>
    <dbReference type="NCBI Taxonomy" id="1615674"/>
    <lineage>
        <taxon>Bacteria</taxon>
        <taxon>Pseudomonadati</taxon>
        <taxon>Pseudomonadota</taxon>
        <taxon>Gammaproteobacteria</taxon>
        <taxon>Pseudomonadales</taxon>
        <taxon>Pseudomonadaceae</taxon>
        <taxon>Pseudomonas</taxon>
    </lineage>
</organism>
<dbReference type="EC" id="2.1.1.-" evidence="2"/>
<evidence type="ECO:0000313" key="2">
    <source>
        <dbReference type="EMBL" id="HJH20089.1"/>
    </source>
</evidence>
<dbReference type="EMBL" id="DYTS01000269">
    <property type="protein sequence ID" value="HJH20089.1"/>
    <property type="molecule type" value="Genomic_DNA"/>
</dbReference>
<evidence type="ECO:0000259" key="1">
    <source>
        <dbReference type="Pfam" id="PF12147"/>
    </source>
</evidence>
<protein>
    <submittedName>
        <fullName evidence="2">Class I SAM-dependent methyltransferase family protein</fullName>
        <ecNumber evidence="2">2.1.1.-</ecNumber>
    </submittedName>
</protein>
<reference evidence="2" key="2">
    <citation type="submission" date="2021-09" db="EMBL/GenBank/DDBJ databases">
        <authorList>
            <person name="Gilroy R."/>
        </authorList>
    </citation>
    <scope>NUCLEOTIDE SEQUENCE</scope>
    <source>
        <strain evidence="2">ChiSjej2B20-17149</strain>
    </source>
</reference>
<dbReference type="AlphaFoldDB" id="A0A921NK12"/>
<proteinExistence type="predicted"/>
<reference evidence="2" key="1">
    <citation type="journal article" date="2021" name="PeerJ">
        <title>Extensive microbial diversity within the chicken gut microbiome revealed by metagenomics and culture.</title>
        <authorList>
            <person name="Gilroy R."/>
            <person name="Ravi A."/>
            <person name="Getino M."/>
            <person name="Pursley I."/>
            <person name="Horton D.L."/>
            <person name="Alikhan N.F."/>
            <person name="Baker D."/>
            <person name="Gharbi K."/>
            <person name="Hall N."/>
            <person name="Watson M."/>
            <person name="Adriaenssens E.M."/>
            <person name="Foster-Nyarko E."/>
            <person name="Jarju S."/>
            <person name="Secka A."/>
            <person name="Antonio M."/>
            <person name="Oren A."/>
            <person name="Chaudhuri R.R."/>
            <person name="La Ragione R."/>
            <person name="Hildebrand F."/>
            <person name="Pallen M.J."/>
        </authorList>
    </citation>
    <scope>NUCLEOTIDE SEQUENCE</scope>
    <source>
        <strain evidence="2">ChiSjej2B20-17149</strain>
    </source>
</reference>
<dbReference type="Pfam" id="PF12147">
    <property type="entry name" value="Methyltransf_20"/>
    <property type="match status" value="1"/>
</dbReference>
<accession>A0A921NK12</accession>
<name>A0A921NK12_9PSED</name>
<gene>
    <name evidence="2" type="ORF">K8W20_15400</name>
</gene>
<dbReference type="Proteomes" id="UP000752172">
    <property type="component" value="Unassembled WGS sequence"/>
</dbReference>
<feature type="domain" description="Methyltransferase" evidence="1">
    <location>
        <begin position="1"/>
        <end position="43"/>
    </location>
</feature>
<comment type="caution">
    <text evidence="2">The sequence shown here is derived from an EMBL/GenBank/DDBJ whole genome shotgun (WGS) entry which is preliminary data.</text>
</comment>
<dbReference type="RefSeq" id="WP_278917644.1">
    <property type="nucleotide sequence ID" value="NZ_DYTS01000269.1"/>
</dbReference>
<evidence type="ECO:0000313" key="3">
    <source>
        <dbReference type="Proteomes" id="UP000752172"/>
    </source>
</evidence>
<sequence>GQAWVMRRRSQAEMDQLVEAAGFRKITQRVDEWGIFTVSLAQKI</sequence>
<dbReference type="GO" id="GO:0008168">
    <property type="term" value="F:methyltransferase activity"/>
    <property type="evidence" value="ECO:0007669"/>
    <property type="project" value="UniProtKB-KW"/>
</dbReference>
<dbReference type="InterPro" id="IPR022744">
    <property type="entry name" value="MeTrfase_dom_put"/>
</dbReference>
<feature type="non-terminal residue" evidence="2">
    <location>
        <position position="1"/>
    </location>
</feature>